<evidence type="ECO:0000313" key="3">
    <source>
        <dbReference type="Proteomes" id="UP000283805"/>
    </source>
</evidence>
<reference evidence="2 3" key="1">
    <citation type="submission" date="2018-09" db="EMBL/GenBank/DDBJ databases">
        <title>Genomic Encyclopedia of Archaeal and Bacterial Type Strains, Phase II (KMG-II): from individual species to whole genera.</title>
        <authorList>
            <person name="Goeker M."/>
        </authorList>
    </citation>
    <scope>NUCLEOTIDE SEQUENCE [LARGE SCALE GENOMIC DNA]</scope>
    <source>
        <strain evidence="2 3">DSM 13151</strain>
    </source>
</reference>
<dbReference type="RefSeq" id="WP_170155600.1">
    <property type="nucleotide sequence ID" value="NZ_RAPO01000003.1"/>
</dbReference>
<protein>
    <submittedName>
        <fullName evidence="2">Glutathione S-transferase-like protein</fullName>
    </submittedName>
</protein>
<comment type="caution">
    <text evidence="2">The sequence shown here is derived from an EMBL/GenBank/DDBJ whole genome shotgun (WGS) entry which is preliminary data.</text>
</comment>
<dbReference type="SUPFAM" id="SSF52833">
    <property type="entry name" value="Thioredoxin-like"/>
    <property type="match status" value="1"/>
</dbReference>
<accession>A0A419WES1</accession>
<keyword evidence="2" id="KW-0808">Transferase</keyword>
<gene>
    <name evidence="2" type="ORF">ATJ93_3616</name>
</gene>
<dbReference type="InterPro" id="IPR036249">
    <property type="entry name" value="Thioredoxin-like_sf"/>
</dbReference>
<dbReference type="AlphaFoldDB" id="A0A419WES1"/>
<sequence length="56" mass="6507">MLERYQAEGCPHGETVRETLTDLGSEDIIPFLVDADREETLYESEDIVDYLEEHYA</sequence>
<name>A0A419WES1_9EURY</name>
<dbReference type="Gene3D" id="3.40.30.10">
    <property type="entry name" value="Glutaredoxin"/>
    <property type="match status" value="1"/>
</dbReference>
<keyword evidence="3" id="KW-1185">Reference proteome</keyword>
<dbReference type="EMBL" id="RAPO01000003">
    <property type="protein sequence ID" value="RKD93981.1"/>
    <property type="molecule type" value="Genomic_DNA"/>
</dbReference>
<dbReference type="OrthoDB" id="161910at2157"/>
<feature type="domain" description="GST N-terminal" evidence="1">
    <location>
        <begin position="29"/>
        <end position="56"/>
    </location>
</feature>
<dbReference type="GO" id="GO:0016740">
    <property type="term" value="F:transferase activity"/>
    <property type="evidence" value="ECO:0007669"/>
    <property type="project" value="UniProtKB-KW"/>
</dbReference>
<dbReference type="Proteomes" id="UP000283805">
    <property type="component" value="Unassembled WGS sequence"/>
</dbReference>
<proteinExistence type="predicted"/>
<evidence type="ECO:0000313" key="2">
    <source>
        <dbReference type="EMBL" id="RKD93981.1"/>
    </source>
</evidence>
<organism evidence="2 3">
    <name type="scientific">Halopiger aswanensis</name>
    <dbReference type="NCBI Taxonomy" id="148449"/>
    <lineage>
        <taxon>Archaea</taxon>
        <taxon>Methanobacteriati</taxon>
        <taxon>Methanobacteriota</taxon>
        <taxon>Stenosarchaea group</taxon>
        <taxon>Halobacteria</taxon>
        <taxon>Halobacteriales</taxon>
        <taxon>Natrialbaceae</taxon>
        <taxon>Halopiger</taxon>
    </lineage>
</organism>
<evidence type="ECO:0000259" key="1">
    <source>
        <dbReference type="Pfam" id="PF13417"/>
    </source>
</evidence>
<dbReference type="Pfam" id="PF13417">
    <property type="entry name" value="GST_N_3"/>
    <property type="match status" value="1"/>
</dbReference>
<dbReference type="InterPro" id="IPR004045">
    <property type="entry name" value="Glutathione_S-Trfase_N"/>
</dbReference>